<comment type="caution">
    <text evidence="2">The sequence shown here is derived from an EMBL/GenBank/DDBJ whole genome shotgun (WGS) entry which is preliminary data.</text>
</comment>
<feature type="compositionally biased region" description="Basic and acidic residues" evidence="1">
    <location>
        <begin position="1"/>
        <end position="25"/>
    </location>
</feature>
<reference evidence="2 3" key="1">
    <citation type="submission" date="2018-06" db="EMBL/GenBank/DDBJ databases">
        <title>Comparative genomics reveals the genomic features of Rhizophagus irregularis, R. cerebriforme, R. diaphanum and Gigaspora rosea, and their symbiotic lifestyle signature.</title>
        <authorList>
            <person name="Morin E."/>
            <person name="San Clemente H."/>
            <person name="Chen E.C.H."/>
            <person name="De La Providencia I."/>
            <person name="Hainaut M."/>
            <person name="Kuo A."/>
            <person name="Kohler A."/>
            <person name="Murat C."/>
            <person name="Tang N."/>
            <person name="Roy S."/>
            <person name="Loubradou J."/>
            <person name="Henrissat B."/>
            <person name="Grigoriev I.V."/>
            <person name="Corradi N."/>
            <person name="Roux C."/>
            <person name="Martin F.M."/>
        </authorList>
    </citation>
    <scope>NUCLEOTIDE SEQUENCE [LARGE SCALE GENOMIC DNA]</scope>
    <source>
        <strain evidence="2 3">DAOM 194757</strain>
    </source>
</reference>
<dbReference type="EMBL" id="QKWP01002816">
    <property type="protein sequence ID" value="RIB02099.1"/>
    <property type="molecule type" value="Genomic_DNA"/>
</dbReference>
<dbReference type="Proteomes" id="UP000266673">
    <property type="component" value="Unassembled WGS sequence"/>
</dbReference>
<sequence>MANNLRKDPAKNDKLAKELTEKNDEQNLLEDPQKQPAKNNKLAKEPTEKRRAELTGKSTKMRRI</sequence>
<accession>A0A397U013</accession>
<name>A0A397U013_9GLOM</name>
<feature type="region of interest" description="Disordered" evidence="1">
    <location>
        <begin position="1"/>
        <end position="64"/>
    </location>
</feature>
<organism evidence="2 3">
    <name type="scientific">Gigaspora rosea</name>
    <dbReference type="NCBI Taxonomy" id="44941"/>
    <lineage>
        <taxon>Eukaryota</taxon>
        <taxon>Fungi</taxon>
        <taxon>Fungi incertae sedis</taxon>
        <taxon>Mucoromycota</taxon>
        <taxon>Glomeromycotina</taxon>
        <taxon>Glomeromycetes</taxon>
        <taxon>Diversisporales</taxon>
        <taxon>Gigasporaceae</taxon>
        <taxon>Gigaspora</taxon>
    </lineage>
</organism>
<gene>
    <name evidence="2" type="ORF">C2G38_2228789</name>
</gene>
<proteinExistence type="predicted"/>
<evidence type="ECO:0000313" key="2">
    <source>
        <dbReference type="EMBL" id="RIB02099.1"/>
    </source>
</evidence>
<feature type="compositionally biased region" description="Basic and acidic residues" evidence="1">
    <location>
        <begin position="42"/>
        <end position="54"/>
    </location>
</feature>
<protein>
    <submittedName>
        <fullName evidence="2">Uncharacterized protein</fullName>
    </submittedName>
</protein>
<evidence type="ECO:0000313" key="3">
    <source>
        <dbReference type="Proteomes" id="UP000266673"/>
    </source>
</evidence>
<keyword evidence="3" id="KW-1185">Reference proteome</keyword>
<dbReference type="AlphaFoldDB" id="A0A397U013"/>
<evidence type="ECO:0000256" key="1">
    <source>
        <dbReference type="SAM" id="MobiDB-lite"/>
    </source>
</evidence>